<dbReference type="InParanoid" id="A0A2K1Y465"/>
<sequence>MHAWQIMKREVVYLRKKNKIFAILSMQFVSPGQNNNNNNNLFEKNLLALSPMCLGLQASLPCKKNLLVTLGDNKSTSIYSHKLLINYNLRCENTIHIIFMV</sequence>
<evidence type="ECO:0000313" key="2">
    <source>
        <dbReference type="Proteomes" id="UP000006729"/>
    </source>
</evidence>
<dbReference type="AlphaFoldDB" id="A0A2K1Y465"/>
<organism evidence="1 2">
    <name type="scientific">Populus trichocarpa</name>
    <name type="common">Western balsam poplar</name>
    <name type="synonym">Populus balsamifera subsp. trichocarpa</name>
    <dbReference type="NCBI Taxonomy" id="3694"/>
    <lineage>
        <taxon>Eukaryota</taxon>
        <taxon>Viridiplantae</taxon>
        <taxon>Streptophyta</taxon>
        <taxon>Embryophyta</taxon>
        <taxon>Tracheophyta</taxon>
        <taxon>Spermatophyta</taxon>
        <taxon>Magnoliopsida</taxon>
        <taxon>eudicotyledons</taxon>
        <taxon>Gunneridae</taxon>
        <taxon>Pentapetalae</taxon>
        <taxon>rosids</taxon>
        <taxon>fabids</taxon>
        <taxon>Malpighiales</taxon>
        <taxon>Salicaceae</taxon>
        <taxon>Saliceae</taxon>
        <taxon>Populus</taxon>
    </lineage>
</organism>
<protein>
    <submittedName>
        <fullName evidence="1">Uncharacterized protein</fullName>
    </submittedName>
</protein>
<gene>
    <name evidence="1" type="ORF">POPTR_013G111100</name>
</gene>
<accession>A0A2K1Y465</accession>
<reference evidence="1 2" key="1">
    <citation type="journal article" date="2006" name="Science">
        <title>The genome of black cottonwood, Populus trichocarpa (Torr. &amp; Gray).</title>
        <authorList>
            <person name="Tuskan G.A."/>
            <person name="Difazio S."/>
            <person name="Jansson S."/>
            <person name="Bohlmann J."/>
            <person name="Grigoriev I."/>
            <person name="Hellsten U."/>
            <person name="Putnam N."/>
            <person name="Ralph S."/>
            <person name="Rombauts S."/>
            <person name="Salamov A."/>
            <person name="Schein J."/>
            <person name="Sterck L."/>
            <person name="Aerts A."/>
            <person name="Bhalerao R.R."/>
            <person name="Bhalerao R.P."/>
            <person name="Blaudez D."/>
            <person name="Boerjan W."/>
            <person name="Brun A."/>
            <person name="Brunner A."/>
            <person name="Busov V."/>
            <person name="Campbell M."/>
            <person name="Carlson J."/>
            <person name="Chalot M."/>
            <person name="Chapman J."/>
            <person name="Chen G.L."/>
            <person name="Cooper D."/>
            <person name="Coutinho P.M."/>
            <person name="Couturier J."/>
            <person name="Covert S."/>
            <person name="Cronk Q."/>
            <person name="Cunningham R."/>
            <person name="Davis J."/>
            <person name="Degroeve S."/>
            <person name="Dejardin A."/>
            <person name="Depamphilis C."/>
            <person name="Detter J."/>
            <person name="Dirks B."/>
            <person name="Dubchak I."/>
            <person name="Duplessis S."/>
            <person name="Ehlting J."/>
            <person name="Ellis B."/>
            <person name="Gendler K."/>
            <person name="Goodstein D."/>
            <person name="Gribskov M."/>
            <person name="Grimwood J."/>
            <person name="Groover A."/>
            <person name="Gunter L."/>
            <person name="Hamberger B."/>
            <person name="Heinze B."/>
            <person name="Helariutta Y."/>
            <person name="Henrissat B."/>
            <person name="Holligan D."/>
            <person name="Holt R."/>
            <person name="Huang W."/>
            <person name="Islam-Faridi N."/>
            <person name="Jones S."/>
            <person name="Jones-Rhoades M."/>
            <person name="Jorgensen R."/>
            <person name="Joshi C."/>
            <person name="Kangasjarvi J."/>
            <person name="Karlsson J."/>
            <person name="Kelleher C."/>
            <person name="Kirkpatrick R."/>
            <person name="Kirst M."/>
            <person name="Kohler A."/>
            <person name="Kalluri U."/>
            <person name="Larimer F."/>
            <person name="Leebens-Mack J."/>
            <person name="Leple J.C."/>
            <person name="Locascio P."/>
            <person name="Lou Y."/>
            <person name="Lucas S."/>
            <person name="Martin F."/>
            <person name="Montanini B."/>
            <person name="Napoli C."/>
            <person name="Nelson D.R."/>
            <person name="Nelson C."/>
            <person name="Nieminen K."/>
            <person name="Nilsson O."/>
            <person name="Pereda V."/>
            <person name="Peter G."/>
            <person name="Philippe R."/>
            <person name="Pilate G."/>
            <person name="Poliakov A."/>
            <person name="Razumovskaya J."/>
            <person name="Richardson P."/>
            <person name="Rinaldi C."/>
            <person name="Ritland K."/>
            <person name="Rouze P."/>
            <person name="Ryaboy D."/>
            <person name="Schmutz J."/>
            <person name="Schrader J."/>
            <person name="Segerman B."/>
            <person name="Shin H."/>
            <person name="Siddiqui A."/>
            <person name="Sterky F."/>
            <person name="Terry A."/>
            <person name="Tsai C.J."/>
            <person name="Uberbacher E."/>
            <person name="Unneberg P."/>
            <person name="Vahala J."/>
            <person name="Wall K."/>
            <person name="Wessler S."/>
            <person name="Yang G."/>
            <person name="Yin T."/>
            <person name="Douglas C."/>
            <person name="Marra M."/>
            <person name="Sandberg G."/>
            <person name="Van de Peer Y."/>
            <person name="Rokhsar D."/>
        </authorList>
    </citation>
    <scope>NUCLEOTIDE SEQUENCE [LARGE SCALE GENOMIC DNA]</scope>
    <source>
        <strain evidence="2">cv. Nisqually</strain>
    </source>
</reference>
<evidence type="ECO:0000313" key="1">
    <source>
        <dbReference type="EMBL" id="PNT07820.1"/>
    </source>
</evidence>
<proteinExistence type="predicted"/>
<name>A0A2K1Y465_POPTR</name>
<dbReference type="EMBL" id="CM009302">
    <property type="protein sequence ID" value="PNT07820.1"/>
    <property type="molecule type" value="Genomic_DNA"/>
</dbReference>
<dbReference type="Proteomes" id="UP000006729">
    <property type="component" value="Chromosome 13"/>
</dbReference>
<keyword evidence="2" id="KW-1185">Reference proteome</keyword>